<evidence type="ECO:0000313" key="3">
    <source>
        <dbReference type="EMBL" id="MUI13609.1"/>
    </source>
</evidence>
<feature type="compositionally biased region" description="Pro residues" evidence="1">
    <location>
        <begin position="33"/>
        <end position="42"/>
    </location>
</feature>
<dbReference type="OrthoDB" id="8736156at2"/>
<dbReference type="AlphaFoldDB" id="A0A6I3X9S5"/>
<evidence type="ECO:0008006" key="5">
    <source>
        <dbReference type="Google" id="ProtNLM"/>
    </source>
</evidence>
<evidence type="ECO:0000256" key="1">
    <source>
        <dbReference type="SAM" id="MobiDB-lite"/>
    </source>
</evidence>
<feature type="signal peptide" evidence="2">
    <location>
        <begin position="1"/>
        <end position="18"/>
    </location>
</feature>
<accession>A0A6I3X9S5</accession>
<name>A0A6I3X9S5_9BURK</name>
<feature type="region of interest" description="Disordered" evidence="1">
    <location>
        <begin position="23"/>
        <end position="42"/>
    </location>
</feature>
<dbReference type="EMBL" id="WNWM01000002">
    <property type="protein sequence ID" value="MUI13609.1"/>
    <property type="molecule type" value="Genomic_DNA"/>
</dbReference>
<dbReference type="Proteomes" id="UP000431684">
    <property type="component" value="Unassembled WGS sequence"/>
</dbReference>
<comment type="caution">
    <text evidence="3">The sequence shown here is derived from an EMBL/GenBank/DDBJ whole genome shotgun (WGS) entry which is preliminary data.</text>
</comment>
<keyword evidence="2" id="KW-0732">Signal</keyword>
<evidence type="ECO:0000313" key="4">
    <source>
        <dbReference type="Proteomes" id="UP000431684"/>
    </source>
</evidence>
<feature type="chain" id="PRO_5026342825" description="Lipoprotein LpqB beta-propeller domain-containing protein" evidence="2">
    <location>
        <begin position="19"/>
        <end position="466"/>
    </location>
</feature>
<organism evidence="3 4">
    <name type="scientific">Pseudoduganella dura</name>
    <dbReference type="NCBI Taxonomy" id="321982"/>
    <lineage>
        <taxon>Bacteria</taxon>
        <taxon>Pseudomonadati</taxon>
        <taxon>Pseudomonadota</taxon>
        <taxon>Betaproteobacteria</taxon>
        <taxon>Burkholderiales</taxon>
        <taxon>Oxalobacteraceae</taxon>
        <taxon>Telluria group</taxon>
        <taxon>Pseudoduganella</taxon>
    </lineage>
</organism>
<gene>
    <name evidence="3" type="ORF">GJV26_14225</name>
</gene>
<evidence type="ECO:0000256" key="2">
    <source>
        <dbReference type="SAM" id="SignalP"/>
    </source>
</evidence>
<proteinExistence type="predicted"/>
<sequence>MRRPQLPALLIVSLSMLAACGGGGGAAPAPGGNQPPPVPPPAVPVSAAYPTMAAVKTRVAADTWATLIEVPRRMADVVVPDRQLRIGTAAGTVAWQPPAGWSLVDFALHPSREITAVLSDGATLRLLRLDRQGTVLAQTGFDDPQVALDPYFGPANSIRDRRALAPWKTRDAVRIAPVGEEVALALRSGANAVVAYRLDGAWRQRWRTLVEPGVHLEASHLLGGTHDPFEGLENHWQLWMDADAQGRVVVGVSMSMHRTELAEGHARQFGETLPAGFTDGVLATSLAADGRRLAMTPVATAGKSELHALRWANDTVLLAGRVRTSQAADGTGWDGWLARVRPGEARALSYRLVDVDRGDVIFDVAQLGDGRVLVAGSTGYTQNAGGESVSEATAPLLARVEEQGTGIRRVTLAAGPRGNQVRSLAAWNANWLLAGFDNAPGTHSADGDPALLTADGWLRETALPAE</sequence>
<reference evidence="3 4" key="1">
    <citation type="submission" date="2019-11" db="EMBL/GenBank/DDBJ databases">
        <title>Draft Genome Sequences of Six Type Strains of the Genus Massilia.</title>
        <authorList>
            <person name="Miess H."/>
            <person name="Frediansyah A."/>
            <person name="Goeker M."/>
            <person name="Gross H."/>
        </authorList>
    </citation>
    <scope>NUCLEOTIDE SEQUENCE [LARGE SCALE GENOMIC DNA]</scope>
    <source>
        <strain evidence="3 4">DSM 17513</strain>
    </source>
</reference>
<protein>
    <recommendedName>
        <fullName evidence="5">Lipoprotein LpqB beta-propeller domain-containing protein</fullName>
    </recommendedName>
</protein>
<dbReference type="PROSITE" id="PS51257">
    <property type="entry name" value="PROKAR_LIPOPROTEIN"/>
    <property type="match status" value="1"/>
</dbReference>
<keyword evidence="4" id="KW-1185">Reference proteome</keyword>
<dbReference type="RefSeq" id="WP_155709380.1">
    <property type="nucleotide sequence ID" value="NZ_BMWU01000001.1"/>
</dbReference>